<dbReference type="GO" id="GO:0004791">
    <property type="term" value="F:thioredoxin-disulfide reductase (NADPH) activity"/>
    <property type="evidence" value="ECO:0007669"/>
    <property type="project" value="UniProtKB-EC"/>
</dbReference>
<dbReference type="Gene3D" id="3.50.50.60">
    <property type="entry name" value="FAD/NAD(P)-binding domain"/>
    <property type="match status" value="2"/>
</dbReference>
<dbReference type="NCBIfam" id="TIGR01292">
    <property type="entry name" value="TRX_reduct"/>
    <property type="match status" value="1"/>
</dbReference>
<dbReference type="InterPro" id="IPR008255">
    <property type="entry name" value="Pyr_nucl-diS_OxRdtase_2_AS"/>
</dbReference>
<dbReference type="PROSITE" id="PS00573">
    <property type="entry name" value="PYRIDINE_REDOX_2"/>
    <property type="match status" value="1"/>
</dbReference>
<gene>
    <name evidence="7" type="ORF">MNBD_NITROSPINAE04-1269</name>
</gene>
<dbReference type="InterPro" id="IPR036188">
    <property type="entry name" value="FAD/NAD-bd_sf"/>
</dbReference>
<dbReference type="AlphaFoldDB" id="A0A3B1BRJ9"/>
<keyword evidence="1" id="KW-0285">Flavoprotein</keyword>
<dbReference type="InterPro" id="IPR023753">
    <property type="entry name" value="FAD/NAD-binding_dom"/>
</dbReference>
<dbReference type="Pfam" id="PF07992">
    <property type="entry name" value="Pyr_redox_2"/>
    <property type="match status" value="1"/>
</dbReference>
<keyword evidence="5" id="KW-0676">Redox-active center</keyword>
<keyword evidence="3 7" id="KW-0560">Oxidoreductase</keyword>
<dbReference type="PRINTS" id="PR00368">
    <property type="entry name" value="FADPNR"/>
</dbReference>
<evidence type="ECO:0000256" key="3">
    <source>
        <dbReference type="ARBA" id="ARBA00023002"/>
    </source>
</evidence>
<sequence length="313" mass="33731">MYDCVIIGGGPGGITAAIYAIRSGMKTVIVEKLGVGGQIAMSDIIENYPGFPSISGMELMKHFEEHAKSIDAEIKNADVTSIELNGDTKIVHTTTGDIEAKAVIVVTGAEPKKLGFKGEGAFTGRGISTCATCDGPFYRNKPIALIGGGDTAVKESIYLSKIASKVYHIHRRDRFRAESILRERINSKDNIEFLWNHTTEEALGNESGVTGIRVKSLETGETKEIEVDGIFVFVGITPNTGFIDCEKDDQGFIVVNQNMETSIPGVYAAGDCRVTPLRQVVTAVGDSAIAAFKAEEYVSEMEGNSYNKNFSAK</sequence>
<evidence type="ECO:0000256" key="2">
    <source>
        <dbReference type="ARBA" id="ARBA00022827"/>
    </source>
</evidence>
<organism evidence="7">
    <name type="scientific">hydrothermal vent metagenome</name>
    <dbReference type="NCBI Taxonomy" id="652676"/>
    <lineage>
        <taxon>unclassified sequences</taxon>
        <taxon>metagenomes</taxon>
        <taxon>ecological metagenomes</taxon>
    </lineage>
</organism>
<dbReference type="PRINTS" id="PR00469">
    <property type="entry name" value="PNDRDTASEII"/>
</dbReference>
<keyword evidence="2" id="KW-0274">FAD</keyword>
<proteinExistence type="predicted"/>
<dbReference type="GO" id="GO:0019430">
    <property type="term" value="P:removal of superoxide radicals"/>
    <property type="evidence" value="ECO:0007669"/>
    <property type="project" value="InterPro"/>
</dbReference>
<accession>A0A3B1BRJ9</accession>
<reference evidence="7" key="1">
    <citation type="submission" date="2018-06" db="EMBL/GenBank/DDBJ databases">
        <authorList>
            <person name="Zhirakovskaya E."/>
        </authorList>
    </citation>
    <scope>NUCLEOTIDE SEQUENCE</scope>
</reference>
<feature type="domain" description="FAD/NAD(P)-binding" evidence="6">
    <location>
        <begin position="2"/>
        <end position="285"/>
    </location>
</feature>
<dbReference type="SUPFAM" id="SSF51905">
    <property type="entry name" value="FAD/NAD(P)-binding domain"/>
    <property type="match status" value="1"/>
</dbReference>
<protein>
    <submittedName>
        <fullName evidence="7">Thioredoxin reductase</fullName>
        <ecNumber evidence="7">1.8.1.9</ecNumber>
    </submittedName>
</protein>
<evidence type="ECO:0000313" key="7">
    <source>
        <dbReference type="EMBL" id="VAX14823.1"/>
    </source>
</evidence>
<evidence type="ECO:0000256" key="4">
    <source>
        <dbReference type="ARBA" id="ARBA00023157"/>
    </source>
</evidence>
<keyword evidence="4" id="KW-1015">Disulfide bond</keyword>
<evidence type="ECO:0000259" key="6">
    <source>
        <dbReference type="Pfam" id="PF07992"/>
    </source>
</evidence>
<dbReference type="InterPro" id="IPR050097">
    <property type="entry name" value="Ferredoxin-NADP_redctase_2"/>
</dbReference>
<dbReference type="PANTHER" id="PTHR48105">
    <property type="entry name" value="THIOREDOXIN REDUCTASE 1-RELATED-RELATED"/>
    <property type="match status" value="1"/>
</dbReference>
<evidence type="ECO:0000256" key="1">
    <source>
        <dbReference type="ARBA" id="ARBA00022630"/>
    </source>
</evidence>
<name>A0A3B1BRJ9_9ZZZZ</name>
<evidence type="ECO:0000256" key="5">
    <source>
        <dbReference type="ARBA" id="ARBA00023284"/>
    </source>
</evidence>
<dbReference type="InterPro" id="IPR005982">
    <property type="entry name" value="Thioredox_Rdtase"/>
</dbReference>
<dbReference type="EMBL" id="UOGA01000016">
    <property type="protein sequence ID" value="VAX14823.1"/>
    <property type="molecule type" value="Genomic_DNA"/>
</dbReference>
<dbReference type="GO" id="GO:0005737">
    <property type="term" value="C:cytoplasm"/>
    <property type="evidence" value="ECO:0007669"/>
    <property type="project" value="InterPro"/>
</dbReference>
<dbReference type="EC" id="1.8.1.9" evidence="7"/>